<dbReference type="HOGENOM" id="CLU_548495_0_0_9"/>
<organism evidence="2 3">
    <name type="scientific">Syntrophomonas wolfei subsp. wolfei (strain DSM 2245B / Goettingen)</name>
    <dbReference type="NCBI Taxonomy" id="335541"/>
    <lineage>
        <taxon>Bacteria</taxon>
        <taxon>Bacillati</taxon>
        <taxon>Bacillota</taxon>
        <taxon>Clostridia</taxon>
        <taxon>Eubacteriales</taxon>
        <taxon>Syntrophomonadaceae</taxon>
        <taxon>Syntrophomonas</taxon>
    </lineage>
</organism>
<evidence type="ECO:0000313" key="2">
    <source>
        <dbReference type="EMBL" id="ABI68994.1"/>
    </source>
</evidence>
<evidence type="ECO:0000259" key="1">
    <source>
        <dbReference type="Pfam" id="PF09992"/>
    </source>
</evidence>
<accession>Q0AWB0</accession>
<dbReference type="PANTHER" id="PTHR40446">
    <property type="entry name" value="N-ACETYLGLUCOSAMINE-1-PHOSPHODIESTER ALPHA-N-ACETYLGLUCOSAMINIDASE"/>
    <property type="match status" value="1"/>
</dbReference>
<proteinExistence type="predicted"/>
<dbReference type="PANTHER" id="PTHR40446:SF2">
    <property type="entry name" value="N-ACETYLGLUCOSAMINE-1-PHOSPHODIESTER ALPHA-N-ACETYLGLUCOSAMINIDASE"/>
    <property type="match status" value="1"/>
</dbReference>
<dbReference type="AlphaFoldDB" id="Q0AWB0"/>
<gene>
    <name evidence="2" type="ordered locus">Swol_1696</name>
</gene>
<protein>
    <recommendedName>
        <fullName evidence="1">Phosphodiester glycosidase domain-containing protein</fullName>
    </recommendedName>
</protein>
<name>Q0AWB0_SYNWW</name>
<reference evidence="3" key="1">
    <citation type="journal article" date="2010" name="Environ. Microbiol.">
        <title>The genome of Syntrophomonas wolfei: new insights into syntrophic metabolism and biohydrogen production.</title>
        <authorList>
            <person name="Sieber J.R."/>
            <person name="Sims D.R."/>
            <person name="Han C."/>
            <person name="Kim E."/>
            <person name="Lykidis A."/>
            <person name="Lapidus A.L."/>
            <person name="McDonnald E."/>
            <person name="Rohlin L."/>
            <person name="Culley D.E."/>
            <person name="Gunsalus R."/>
            <person name="McInerney M.J."/>
        </authorList>
    </citation>
    <scope>NUCLEOTIDE SEQUENCE [LARGE SCALE GENOMIC DNA]</scope>
    <source>
        <strain evidence="3">DSM 2245B / Goettingen</strain>
    </source>
</reference>
<dbReference type="Proteomes" id="UP000001968">
    <property type="component" value="Chromosome"/>
</dbReference>
<dbReference type="InterPro" id="IPR018711">
    <property type="entry name" value="NAGPA"/>
</dbReference>
<evidence type="ECO:0000313" key="3">
    <source>
        <dbReference type="Proteomes" id="UP000001968"/>
    </source>
</evidence>
<dbReference type="EMBL" id="CP000448">
    <property type="protein sequence ID" value="ABI68994.1"/>
    <property type="molecule type" value="Genomic_DNA"/>
</dbReference>
<sequence>MTLILSCCCVNQVFAASSDAYKSEKINGVGVKYVTLDMKDKNIQPRVLNAQNQICATESLASMAKKAGAFAAINGTYFEAYGGTPVPWGTIIKDGKVLHISQSGAVVGITSSGKLLVDRLSFEFAGYINGEYRAIPWRINHPSTEAEAITIFTPEYATTVNLAPGAKGVIVSNGHVSSITTSSFNIPENGFAIVYNGASSYLVDERYKVGDEVYYEVIIKPTFTNPSDWEEVQCAIGAGPSLIINGNVTASGEEEGFFEAKINTSSSPRSFIGATADGRIIMGNMDAATLKKAAAACQRMGLVNAMCLDGGYSIALYYASAGVSLAGRDINNGLAFVGRTTNNISSNITSTGNRAIKAISTTANLSIDGGYVDIEAYNINGNNYYKLRDLAMALNNSGKQFEVAWDGGKNAINIYTLKPYSALGGELAKSGAMGSKDAVATNAALYINDQAASFAAYNINGNNYYKLRDLGQAINFAVIWDEYADTIIIDTASDYIP</sequence>
<keyword evidence="3" id="KW-1185">Reference proteome</keyword>
<dbReference type="eggNOG" id="COG4632">
    <property type="taxonomic scope" value="Bacteria"/>
</dbReference>
<dbReference type="KEGG" id="swo:Swol_1696"/>
<dbReference type="STRING" id="335541.Swol_1696"/>
<feature type="domain" description="Phosphodiester glycosidase" evidence="1">
    <location>
        <begin position="169"/>
        <end position="336"/>
    </location>
</feature>
<dbReference type="Pfam" id="PF09992">
    <property type="entry name" value="NAGPA"/>
    <property type="match status" value="1"/>
</dbReference>